<evidence type="ECO:0000256" key="1">
    <source>
        <dbReference type="ARBA" id="ARBA00008761"/>
    </source>
</evidence>
<reference evidence="8 9" key="1">
    <citation type="submission" date="2019-08" db="EMBL/GenBank/DDBJ databases">
        <title>Carotenoids and Carotenoid Binding Proteins in the Halophilic Cyanobacterium Euhalothece sp. ZM00.</title>
        <authorList>
            <person name="Cho S.M."/>
            <person name="Song J.Y."/>
            <person name="Park Y.-I."/>
        </authorList>
    </citation>
    <scope>NUCLEOTIDE SEQUENCE [LARGE SCALE GENOMIC DNA]</scope>
    <source>
        <strain evidence="8 9">Z-M001</strain>
    </source>
</reference>
<sequence>MFVLEFKLKGNQTQYQAINEAIRTAQFVRNKCLRYWMDNYGVGQKDLYHYNTQLRTEYPFVKALNSHACQTSVERAWSAIVRFYENCQNQKSGKKGFPKFKKNVRSVTYKTSGWKLSEDRKRIKFTDKKGIGCLKMKGGWDLHRIQLEQVKRVHLVRRADGYYVQFVVKEDLSNLVPTQLEPAKHSVGLDVGLKYFYVDSDGNQVQIPQYYRKAEKQLNRLNRRKSRKFRKGQSQSNNYLKARNRYARKHLRVSRQRKEFCKETALRVIQSTDVVAYEDLNVAGLVRNGKLAKSINDAAWSTFRQWLEYFGKKYGKITVAIPPHYTSQTCSKCGRVVKKTLSQRTHECKCGIVICRDHNAAKVILRRGLTTVGHTGSLESDSIDAWGDSPSTLADSNRYLSKQGESSVEPSSVNQESPSL</sequence>
<feature type="region of interest" description="Disordered" evidence="5">
    <location>
        <begin position="397"/>
        <end position="420"/>
    </location>
</feature>
<organism evidence="8 9">
    <name type="scientific">Euhalothece natronophila Z-M001</name>
    <dbReference type="NCBI Taxonomy" id="522448"/>
    <lineage>
        <taxon>Bacteria</taxon>
        <taxon>Bacillati</taxon>
        <taxon>Cyanobacteriota</taxon>
        <taxon>Cyanophyceae</taxon>
        <taxon>Oscillatoriophycideae</taxon>
        <taxon>Chroococcales</taxon>
        <taxon>Halothecacae</taxon>
        <taxon>Halothece cluster</taxon>
        <taxon>Euhalothece</taxon>
    </lineage>
</organism>
<evidence type="ECO:0000259" key="6">
    <source>
        <dbReference type="Pfam" id="PF01385"/>
    </source>
</evidence>
<proteinExistence type="inferred from homology"/>
<dbReference type="GO" id="GO:0032196">
    <property type="term" value="P:transposition"/>
    <property type="evidence" value="ECO:0007669"/>
    <property type="project" value="UniProtKB-KW"/>
</dbReference>
<evidence type="ECO:0000313" key="8">
    <source>
        <dbReference type="EMBL" id="QDZ40446.1"/>
    </source>
</evidence>
<dbReference type="NCBIfam" id="NF040570">
    <property type="entry name" value="guided_TnpB"/>
    <property type="match status" value="1"/>
</dbReference>
<evidence type="ECO:0000256" key="4">
    <source>
        <dbReference type="ARBA" id="ARBA00023172"/>
    </source>
</evidence>
<accession>A0A5B8NNE7</accession>
<evidence type="ECO:0000256" key="2">
    <source>
        <dbReference type="ARBA" id="ARBA00022578"/>
    </source>
</evidence>
<evidence type="ECO:0000256" key="3">
    <source>
        <dbReference type="ARBA" id="ARBA00023125"/>
    </source>
</evidence>
<dbReference type="Proteomes" id="UP000318453">
    <property type="component" value="Chromosome"/>
</dbReference>
<dbReference type="KEGG" id="enn:FRE64_11055"/>
<dbReference type="InterPro" id="IPR010095">
    <property type="entry name" value="Cas12f1-like_TNB"/>
</dbReference>
<protein>
    <submittedName>
        <fullName evidence="8">Transposase</fullName>
    </submittedName>
</protein>
<dbReference type="AlphaFoldDB" id="A0A5B8NNE7"/>
<evidence type="ECO:0000256" key="5">
    <source>
        <dbReference type="SAM" id="MobiDB-lite"/>
    </source>
</evidence>
<dbReference type="Pfam" id="PF01385">
    <property type="entry name" value="OrfB_IS605"/>
    <property type="match status" value="1"/>
</dbReference>
<dbReference type="GO" id="GO:0003677">
    <property type="term" value="F:DNA binding"/>
    <property type="evidence" value="ECO:0007669"/>
    <property type="project" value="UniProtKB-KW"/>
</dbReference>
<keyword evidence="9" id="KW-1185">Reference proteome</keyword>
<dbReference type="InterPro" id="IPR001959">
    <property type="entry name" value="Transposase"/>
</dbReference>
<evidence type="ECO:0000313" key="9">
    <source>
        <dbReference type="Proteomes" id="UP000318453"/>
    </source>
</evidence>
<evidence type="ECO:0000259" key="7">
    <source>
        <dbReference type="Pfam" id="PF07282"/>
    </source>
</evidence>
<comment type="similarity">
    <text evidence="1">In the C-terminal section; belongs to the transposase 35 family.</text>
</comment>
<dbReference type="Pfam" id="PF07282">
    <property type="entry name" value="Cas12f1-like_TNB"/>
    <property type="match status" value="1"/>
</dbReference>
<keyword evidence="3" id="KW-0238">DNA-binding</keyword>
<feature type="domain" description="Probable transposase IS891/IS1136/IS1341" evidence="6">
    <location>
        <begin position="177"/>
        <end position="288"/>
    </location>
</feature>
<dbReference type="GO" id="GO:0006310">
    <property type="term" value="P:DNA recombination"/>
    <property type="evidence" value="ECO:0007669"/>
    <property type="project" value="UniProtKB-KW"/>
</dbReference>
<feature type="domain" description="Cas12f1-like TNB" evidence="7">
    <location>
        <begin position="300"/>
        <end position="364"/>
    </location>
</feature>
<dbReference type="EMBL" id="CP042326">
    <property type="protein sequence ID" value="QDZ40446.1"/>
    <property type="molecule type" value="Genomic_DNA"/>
</dbReference>
<keyword evidence="2" id="KW-0815">Transposition</keyword>
<dbReference type="OrthoDB" id="439709at2"/>
<gene>
    <name evidence="8" type="ORF">FRE64_11055</name>
</gene>
<keyword evidence="4" id="KW-0233">DNA recombination</keyword>
<dbReference type="RefSeq" id="WP_146296198.1">
    <property type="nucleotide sequence ID" value="NZ_CP042326.1"/>
</dbReference>
<name>A0A5B8NNE7_9CHRO</name>